<reference evidence="5" key="1">
    <citation type="submission" date="2024-10" db="EMBL/GenBank/DDBJ databases">
        <authorList>
            <person name="Ryan C."/>
        </authorList>
    </citation>
    <scope>NUCLEOTIDE SEQUENCE [LARGE SCALE GENOMIC DNA]</scope>
</reference>
<evidence type="ECO:0008006" key="7">
    <source>
        <dbReference type="Google" id="ProtNLM"/>
    </source>
</evidence>
<evidence type="ECO:0000256" key="1">
    <source>
        <dbReference type="SAM" id="MobiDB-lite"/>
    </source>
</evidence>
<feature type="signal peptide" evidence="2">
    <location>
        <begin position="1"/>
        <end position="26"/>
    </location>
</feature>
<dbReference type="EMBL" id="OZ075117">
    <property type="protein sequence ID" value="CAL5078270.1"/>
    <property type="molecule type" value="Genomic_DNA"/>
</dbReference>
<gene>
    <name evidence="5" type="ORF">URODEC1_LOCUS107051</name>
</gene>
<dbReference type="Pfam" id="PF00646">
    <property type="entry name" value="F-box"/>
    <property type="match status" value="1"/>
</dbReference>
<dbReference type="InterPro" id="IPR001810">
    <property type="entry name" value="F-box_dom"/>
</dbReference>
<dbReference type="PANTHER" id="PTHR34145:SF28">
    <property type="entry name" value="F-BOX DOMAIN-CONTAINING PROTEIN"/>
    <property type="match status" value="1"/>
</dbReference>
<sequence length="535" mass="60733">MRGLPCGWLNTKHLILAAAAADGAAAMGSTASTLPPATADDCIPPKKRGNWHDAQQPESSIPPKKRRTWQDVQQPVQNLDWISAMPDDVLIKILSLMTIREAATTDCLSSKWRHLWENVPYLRLTASALGMQVLAPNYHDNLDFWNSEATKFVHKVNELLLHHSGNGVQKFKVRFPLTSAHASDLDRWVAFAAASGAKSFELSLCHRHNDMVTVQHVEPYNFPLNYFADVGHCNLHQLWLSNCSLEMVNSNLNGFSYLDCLVLDSVSVVDAVVLNIMSNCCALNMLGLRKCHQLINVRVYHAQLLRMDVYDCKSLISINIHAEKLKYFSYMGHKVDVEYEYAPVIQRLHAHFIKKNECPLECIGAFPELRTLILQFPSRLQVRRVLQNSKKFSGLKEIVLYILTSWEKSIHSVVYLLKAAPLVETFSLEAYGTLNPLNKLKIKWPKECTLGMLHTIRIGGFSGEPELMLLLFFLLKRSPLLKNLLIDPHQRHYQGFDRWKAAKPADDATRCFYARGVAWTHLAPKIPSTVKFRVM</sequence>
<feature type="domain" description="F-box" evidence="3">
    <location>
        <begin position="82"/>
        <end position="121"/>
    </location>
</feature>
<protein>
    <recommendedName>
        <fullName evidence="7">F-box domain-containing protein</fullName>
    </recommendedName>
</protein>
<dbReference type="InterPro" id="IPR055357">
    <property type="entry name" value="LRR_At1g61320_AtMIF1"/>
</dbReference>
<dbReference type="InterPro" id="IPR036047">
    <property type="entry name" value="F-box-like_dom_sf"/>
</dbReference>
<dbReference type="Pfam" id="PF23622">
    <property type="entry name" value="LRR_At1g61320_AtMIF1"/>
    <property type="match status" value="1"/>
</dbReference>
<dbReference type="Proteomes" id="UP001497457">
    <property type="component" value="Chromosome 7b"/>
</dbReference>
<dbReference type="SUPFAM" id="SSF81383">
    <property type="entry name" value="F-box domain"/>
    <property type="match status" value="1"/>
</dbReference>
<dbReference type="InterPro" id="IPR053772">
    <property type="entry name" value="At1g61320/At1g61330-like"/>
</dbReference>
<keyword evidence="2" id="KW-0732">Signal</keyword>
<evidence type="ECO:0000259" key="3">
    <source>
        <dbReference type="Pfam" id="PF00646"/>
    </source>
</evidence>
<feature type="region of interest" description="Disordered" evidence="1">
    <location>
        <begin position="28"/>
        <end position="69"/>
    </location>
</feature>
<evidence type="ECO:0000256" key="2">
    <source>
        <dbReference type="SAM" id="SignalP"/>
    </source>
</evidence>
<evidence type="ECO:0000259" key="4">
    <source>
        <dbReference type="Pfam" id="PF23622"/>
    </source>
</evidence>
<evidence type="ECO:0000313" key="5">
    <source>
        <dbReference type="EMBL" id="CAL5078270.1"/>
    </source>
</evidence>
<proteinExistence type="predicted"/>
<organism evidence="5 6">
    <name type="scientific">Urochloa decumbens</name>
    <dbReference type="NCBI Taxonomy" id="240449"/>
    <lineage>
        <taxon>Eukaryota</taxon>
        <taxon>Viridiplantae</taxon>
        <taxon>Streptophyta</taxon>
        <taxon>Embryophyta</taxon>
        <taxon>Tracheophyta</taxon>
        <taxon>Spermatophyta</taxon>
        <taxon>Magnoliopsida</taxon>
        <taxon>Liliopsida</taxon>
        <taxon>Poales</taxon>
        <taxon>Poaceae</taxon>
        <taxon>PACMAD clade</taxon>
        <taxon>Panicoideae</taxon>
        <taxon>Panicodae</taxon>
        <taxon>Paniceae</taxon>
        <taxon>Melinidinae</taxon>
        <taxon>Urochloa</taxon>
    </lineage>
</organism>
<accession>A0ABC9FPQ6</accession>
<feature type="domain" description="At1g61320/AtMIF1 LRR" evidence="4">
    <location>
        <begin position="160"/>
        <end position="535"/>
    </location>
</feature>
<dbReference type="SUPFAM" id="SSF52058">
    <property type="entry name" value="L domain-like"/>
    <property type="match status" value="1"/>
</dbReference>
<name>A0ABC9FPQ6_9POAL</name>
<dbReference type="AlphaFoldDB" id="A0ABC9FPQ6"/>
<keyword evidence="6" id="KW-1185">Reference proteome</keyword>
<evidence type="ECO:0000313" key="6">
    <source>
        <dbReference type="Proteomes" id="UP001497457"/>
    </source>
</evidence>
<feature type="chain" id="PRO_5044843105" description="F-box domain-containing protein" evidence="2">
    <location>
        <begin position="27"/>
        <end position="535"/>
    </location>
</feature>
<dbReference type="PANTHER" id="PTHR34145">
    <property type="entry name" value="OS02G0105600 PROTEIN"/>
    <property type="match status" value="1"/>
</dbReference>